<dbReference type="EMBL" id="OV696700">
    <property type="protein sequence ID" value="CAH1246384.1"/>
    <property type="molecule type" value="Genomic_DNA"/>
</dbReference>
<evidence type="ECO:0000313" key="12">
    <source>
        <dbReference type="Proteomes" id="UP000838412"/>
    </source>
</evidence>
<sequence>MSAPAYPQQVQAPGQVPGQVAPAYQPPPPPPMGNTTVVVSQPGPIVVSGQQQMSSHEPVQLTCSTCQQLVQTRVDYEIGLMTWVAMGGLCLIGCDLGCCFIPLCVKQLKDARHSCPNCNTHLGTHKLMS</sequence>
<feature type="compositionally biased region" description="Low complexity" evidence="8">
    <location>
        <begin position="1"/>
        <end position="23"/>
    </location>
</feature>
<proteinExistence type="inferred from homology"/>
<evidence type="ECO:0000256" key="2">
    <source>
        <dbReference type="ARBA" id="ARBA00004481"/>
    </source>
</evidence>
<dbReference type="Pfam" id="PF10601">
    <property type="entry name" value="zf-LITAF-like"/>
    <property type="match status" value="1"/>
</dbReference>
<dbReference type="Proteomes" id="UP000838412">
    <property type="component" value="Chromosome 15"/>
</dbReference>
<evidence type="ECO:0000256" key="9">
    <source>
        <dbReference type="SAM" id="Phobius"/>
    </source>
</evidence>
<keyword evidence="5" id="KW-0479">Metal-binding</keyword>
<dbReference type="OrthoDB" id="4713066at2759"/>
<dbReference type="GO" id="GO:0008270">
    <property type="term" value="F:zinc ion binding"/>
    <property type="evidence" value="ECO:0007669"/>
    <property type="project" value="TreeGrafter"/>
</dbReference>
<dbReference type="PANTHER" id="PTHR23292">
    <property type="entry name" value="LIPOPOLYSACCHARIDE-INDUCED TUMOR NECROSIS FACTOR-ALPHA FACTOR"/>
    <property type="match status" value="1"/>
</dbReference>
<dbReference type="GO" id="GO:0005634">
    <property type="term" value="C:nucleus"/>
    <property type="evidence" value="ECO:0007669"/>
    <property type="project" value="TreeGrafter"/>
</dbReference>
<dbReference type="PANTHER" id="PTHR23292:SF6">
    <property type="entry name" value="FI16602P1-RELATED"/>
    <property type="match status" value="1"/>
</dbReference>
<evidence type="ECO:0000256" key="3">
    <source>
        <dbReference type="ARBA" id="ARBA00004630"/>
    </source>
</evidence>
<keyword evidence="9" id="KW-0812">Transmembrane</keyword>
<dbReference type="InterPro" id="IPR006629">
    <property type="entry name" value="LITAF"/>
</dbReference>
<comment type="subcellular location">
    <subcellularLocation>
        <location evidence="2">Endosome membrane</location>
        <topology evidence="2">Peripheral membrane protein</topology>
    </subcellularLocation>
    <subcellularLocation>
        <location evidence="1">Late endosome membrane</location>
    </subcellularLocation>
    <subcellularLocation>
        <location evidence="3">Lysosome membrane</location>
        <topology evidence="3">Peripheral membrane protein</topology>
        <orientation evidence="3">Cytoplasmic side</orientation>
    </subcellularLocation>
</comment>
<evidence type="ECO:0000256" key="6">
    <source>
        <dbReference type="ARBA" id="ARBA00022833"/>
    </source>
</evidence>
<evidence type="ECO:0000256" key="7">
    <source>
        <dbReference type="ARBA" id="ARBA00023136"/>
    </source>
</evidence>
<dbReference type="AlphaFoldDB" id="A0A8K0EFA5"/>
<dbReference type="PROSITE" id="PS51837">
    <property type="entry name" value="LITAF"/>
    <property type="match status" value="1"/>
</dbReference>
<evidence type="ECO:0000256" key="8">
    <source>
        <dbReference type="SAM" id="MobiDB-lite"/>
    </source>
</evidence>
<feature type="transmembrane region" description="Helical" evidence="9">
    <location>
        <begin position="80"/>
        <end position="105"/>
    </location>
</feature>
<gene>
    <name evidence="11" type="primary">LITAF</name>
    <name evidence="11" type="ORF">BLAG_LOCUS8429</name>
</gene>
<feature type="domain" description="LITAF" evidence="10">
    <location>
        <begin position="43"/>
        <end position="127"/>
    </location>
</feature>
<dbReference type="GO" id="GO:0098574">
    <property type="term" value="C:cytoplasmic side of lysosomal membrane"/>
    <property type="evidence" value="ECO:0007669"/>
    <property type="project" value="TreeGrafter"/>
</dbReference>
<reference evidence="11" key="1">
    <citation type="submission" date="2022-01" db="EMBL/GenBank/DDBJ databases">
        <authorList>
            <person name="Braso-Vives M."/>
        </authorList>
    </citation>
    <scope>NUCLEOTIDE SEQUENCE</scope>
</reference>
<dbReference type="SMART" id="SM00714">
    <property type="entry name" value="LITAF"/>
    <property type="match status" value="1"/>
</dbReference>
<comment type="similarity">
    <text evidence="4">Belongs to the CDIP1/LITAF family.</text>
</comment>
<keyword evidence="9" id="KW-1133">Transmembrane helix</keyword>
<evidence type="ECO:0000313" key="11">
    <source>
        <dbReference type="EMBL" id="CAH1246384.1"/>
    </source>
</evidence>
<keyword evidence="12" id="KW-1185">Reference proteome</keyword>
<keyword evidence="7 9" id="KW-0472">Membrane</keyword>
<dbReference type="GO" id="GO:0098560">
    <property type="term" value="C:cytoplasmic side of late endosome membrane"/>
    <property type="evidence" value="ECO:0007669"/>
    <property type="project" value="TreeGrafter"/>
</dbReference>
<evidence type="ECO:0000256" key="5">
    <source>
        <dbReference type="ARBA" id="ARBA00022723"/>
    </source>
</evidence>
<organism evidence="11 12">
    <name type="scientific">Branchiostoma lanceolatum</name>
    <name type="common">Common lancelet</name>
    <name type="synonym">Amphioxus lanceolatum</name>
    <dbReference type="NCBI Taxonomy" id="7740"/>
    <lineage>
        <taxon>Eukaryota</taxon>
        <taxon>Metazoa</taxon>
        <taxon>Chordata</taxon>
        <taxon>Cephalochordata</taxon>
        <taxon>Leptocardii</taxon>
        <taxon>Amphioxiformes</taxon>
        <taxon>Branchiostomatidae</taxon>
        <taxon>Branchiostoma</taxon>
    </lineage>
</organism>
<evidence type="ECO:0000256" key="1">
    <source>
        <dbReference type="ARBA" id="ARBA00004414"/>
    </source>
</evidence>
<name>A0A8K0EFA5_BRALA</name>
<protein>
    <submittedName>
        <fullName evidence="11">LITAF protein</fullName>
    </submittedName>
</protein>
<evidence type="ECO:0000259" key="10">
    <source>
        <dbReference type="PROSITE" id="PS51837"/>
    </source>
</evidence>
<evidence type="ECO:0000256" key="4">
    <source>
        <dbReference type="ARBA" id="ARBA00005975"/>
    </source>
</evidence>
<accession>A0A8K0EFA5</accession>
<keyword evidence="6" id="KW-0862">Zinc</keyword>
<feature type="region of interest" description="Disordered" evidence="8">
    <location>
        <begin position="1"/>
        <end position="34"/>
    </location>
</feature>
<dbReference type="InterPro" id="IPR037519">
    <property type="entry name" value="LITAF_fam"/>
</dbReference>